<dbReference type="EMBL" id="MFSU01000046">
    <property type="protein sequence ID" value="OGI47800.1"/>
    <property type="molecule type" value="Genomic_DNA"/>
</dbReference>
<dbReference type="Proteomes" id="UP000178885">
    <property type="component" value="Unassembled WGS sequence"/>
</dbReference>
<dbReference type="STRING" id="1817760.A2151_01255"/>
<dbReference type="SUPFAM" id="SSF89447">
    <property type="entry name" value="AbrB/MazE/MraZ-like"/>
    <property type="match status" value="1"/>
</dbReference>
<comment type="caution">
    <text evidence="1">The sequence shown here is derived from an EMBL/GenBank/DDBJ whole genome shotgun (WGS) entry which is preliminary data.</text>
</comment>
<evidence type="ECO:0000313" key="2">
    <source>
        <dbReference type="Proteomes" id="UP000178885"/>
    </source>
</evidence>
<sequence>MLAKKTVKNQITLPKKIADRFPRVEYFDVRAEDDRIILEPLKADRAAQVREKLARLKLTEADVAKAVAWARKARS</sequence>
<gene>
    <name evidence="1" type="ORF">A2151_01255</name>
</gene>
<accession>A0A1F6TRR4</accession>
<organism evidence="1 2">
    <name type="scientific">Candidatus Muproteobacteria bacterium RBG_16_65_34</name>
    <dbReference type="NCBI Taxonomy" id="1817760"/>
    <lineage>
        <taxon>Bacteria</taxon>
        <taxon>Pseudomonadati</taxon>
        <taxon>Pseudomonadota</taxon>
        <taxon>Candidatus Muproteobacteria</taxon>
    </lineage>
</organism>
<protein>
    <submittedName>
        <fullName evidence="1">AbrB family transcriptional regulator</fullName>
    </submittedName>
</protein>
<dbReference type="InterPro" id="IPR037914">
    <property type="entry name" value="SpoVT-AbrB_sf"/>
</dbReference>
<dbReference type="AlphaFoldDB" id="A0A1F6TRR4"/>
<name>A0A1F6TRR4_9PROT</name>
<reference evidence="1 2" key="1">
    <citation type="journal article" date="2016" name="Nat. Commun.">
        <title>Thousands of microbial genomes shed light on interconnected biogeochemical processes in an aquifer system.</title>
        <authorList>
            <person name="Anantharaman K."/>
            <person name="Brown C.T."/>
            <person name="Hug L.A."/>
            <person name="Sharon I."/>
            <person name="Castelle C.J."/>
            <person name="Probst A.J."/>
            <person name="Thomas B.C."/>
            <person name="Singh A."/>
            <person name="Wilkins M.J."/>
            <person name="Karaoz U."/>
            <person name="Brodie E.L."/>
            <person name="Williams K.H."/>
            <person name="Hubbard S.S."/>
            <person name="Banfield J.F."/>
        </authorList>
    </citation>
    <scope>NUCLEOTIDE SEQUENCE [LARGE SCALE GENOMIC DNA]</scope>
</reference>
<proteinExistence type="predicted"/>
<evidence type="ECO:0000313" key="1">
    <source>
        <dbReference type="EMBL" id="OGI47800.1"/>
    </source>
</evidence>